<dbReference type="PANTHER" id="PTHR43174">
    <property type="entry name" value="UDP-N-ACETYLGLUCOSAMINE 2-EPIMERASE"/>
    <property type="match status" value="1"/>
</dbReference>
<dbReference type="InterPro" id="IPR029767">
    <property type="entry name" value="WecB-like"/>
</dbReference>
<dbReference type="Gene3D" id="3.40.50.2000">
    <property type="entry name" value="Glycogen Phosphorylase B"/>
    <property type="match status" value="2"/>
</dbReference>
<evidence type="ECO:0000313" key="2">
    <source>
        <dbReference type="EMBL" id="EHP89553.1"/>
    </source>
</evidence>
<comment type="caution">
    <text evidence="2">The sequence shown here is derived from an EMBL/GenBank/DDBJ whole genome shotgun (WGS) entry which is preliminary data.</text>
</comment>
<sequence length="372" mass="42015">MSCDVVFITDSRSEYSLMKRTLKELKKYIKLKIIATGMHLSEKYGYTVKEIEKDGFDVEKVESLLDSNSLGTMVKTLGIELYGITQIVERLNPKLIFVEGDRGDALAGAIIGSYLNIPVVHHGGGDISESIDNKIRYAISMFADYHLVGNIESYNRLIRMGIPKERVFIVGEPGLDDIYLGNFTSEEEIVKKFNINKKKPLALLIYHPNTKEFKDIEVQIKSILDAIAELKLQTIAIYSNCDAGGNTINNYLEKYSSKYDFIKVFPHINRKDFLGLMNICDLMIGNSSSGIVELPSFKKPFIHVGNRQRGRLTGGNVIFVGYNKGKIKESIYRALYDINFKEKLKNIKNPYGNGTAFLKITKIILNILNKVV</sequence>
<keyword evidence="2" id="KW-0413">Isomerase</keyword>
<accession>H1KWH6</accession>
<dbReference type="PANTHER" id="PTHR43174:SF3">
    <property type="entry name" value="UDP-N-ACETYLGLUCOSAMINE 2-EPIMERASE"/>
    <property type="match status" value="1"/>
</dbReference>
<dbReference type="PATRIC" id="fig|647171.4.peg.146"/>
<dbReference type="NCBIfam" id="TIGR03568">
    <property type="entry name" value="NeuC_NnaA"/>
    <property type="match status" value="1"/>
</dbReference>
<dbReference type="RefSeq" id="WP_007043595.1">
    <property type="nucleotide sequence ID" value="NZ_AGJL01000002.1"/>
</dbReference>
<dbReference type="Proteomes" id="UP000003706">
    <property type="component" value="Unassembled WGS sequence"/>
</dbReference>
<dbReference type="EMBL" id="AGJL01000002">
    <property type="protein sequence ID" value="EHP89553.1"/>
    <property type="molecule type" value="Genomic_DNA"/>
</dbReference>
<name>H1KWH6_9EURY</name>
<organism evidence="2 3">
    <name type="scientific">Methanotorris formicicus Mc-S-70</name>
    <dbReference type="NCBI Taxonomy" id="647171"/>
    <lineage>
        <taxon>Archaea</taxon>
        <taxon>Methanobacteriati</taxon>
        <taxon>Methanobacteriota</taxon>
        <taxon>Methanomada group</taxon>
        <taxon>Methanococci</taxon>
        <taxon>Methanococcales</taxon>
        <taxon>Methanocaldococcaceae</taxon>
        <taxon>Methanotorris</taxon>
    </lineage>
</organism>
<dbReference type="InterPro" id="IPR003331">
    <property type="entry name" value="UDP_GlcNAc_Epimerase_2_dom"/>
</dbReference>
<proteinExistence type="predicted"/>
<keyword evidence="3" id="KW-1185">Reference proteome</keyword>
<dbReference type="OrthoDB" id="7018at2157"/>
<dbReference type="GO" id="GO:0006047">
    <property type="term" value="P:UDP-N-acetylglucosamine metabolic process"/>
    <property type="evidence" value="ECO:0007669"/>
    <property type="project" value="InterPro"/>
</dbReference>
<dbReference type="InterPro" id="IPR020004">
    <property type="entry name" value="UDP-GlcNAc_Epase"/>
</dbReference>
<protein>
    <submittedName>
        <fullName evidence="2">UDP-N-acetyl-D-glucosamine 2-epimerase, UDP-hydrolysing</fullName>
        <ecNumber evidence="2">5.1.3.14</ecNumber>
    </submittedName>
</protein>
<dbReference type="STRING" id="647171.MetfoDRAFT_0149"/>
<dbReference type="EC" id="5.1.3.14" evidence="2"/>
<dbReference type="SUPFAM" id="SSF53756">
    <property type="entry name" value="UDP-Glycosyltransferase/glycogen phosphorylase"/>
    <property type="match status" value="1"/>
</dbReference>
<feature type="domain" description="UDP-N-acetylglucosamine 2-epimerase" evidence="1">
    <location>
        <begin position="26"/>
        <end position="364"/>
    </location>
</feature>
<evidence type="ECO:0000313" key="3">
    <source>
        <dbReference type="Proteomes" id="UP000003706"/>
    </source>
</evidence>
<reference evidence="2 3" key="1">
    <citation type="submission" date="2011-09" db="EMBL/GenBank/DDBJ databases">
        <title>The draft genome of Methanotorris formicicus Mc-S-70.</title>
        <authorList>
            <consortium name="US DOE Joint Genome Institute (JGI-PGF)"/>
            <person name="Lucas S."/>
            <person name="Han J."/>
            <person name="Lapidus A."/>
            <person name="Cheng J.-F."/>
            <person name="Goodwin L."/>
            <person name="Pitluck S."/>
            <person name="Peters L."/>
            <person name="Land M.L."/>
            <person name="Hauser L."/>
            <person name="Sieprawska-Lupa M."/>
            <person name="Takai K."/>
            <person name="Miyazaki J."/>
            <person name="Whitman W."/>
            <person name="Woyke T.J."/>
        </authorList>
    </citation>
    <scope>NUCLEOTIDE SEQUENCE [LARGE SCALE GENOMIC DNA]</scope>
    <source>
        <strain evidence="2 3">Mc-S-70</strain>
    </source>
</reference>
<dbReference type="GO" id="GO:0004553">
    <property type="term" value="F:hydrolase activity, hydrolyzing O-glycosyl compounds"/>
    <property type="evidence" value="ECO:0007669"/>
    <property type="project" value="InterPro"/>
</dbReference>
<dbReference type="Pfam" id="PF02350">
    <property type="entry name" value="Epimerase_2"/>
    <property type="match status" value="1"/>
</dbReference>
<dbReference type="AlphaFoldDB" id="H1KWH6"/>
<evidence type="ECO:0000259" key="1">
    <source>
        <dbReference type="Pfam" id="PF02350"/>
    </source>
</evidence>
<dbReference type="GO" id="GO:0008761">
    <property type="term" value="F:UDP-N-acetylglucosamine 2-epimerase activity"/>
    <property type="evidence" value="ECO:0007669"/>
    <property type="project" value="UniProtKB-EC"/>
</dbReference>
<gene>
    <name evidence="2" type="ORF">MetfoDRAFT_0149</name>
</gene>